<evidence type="ECO:0000313" key="2">
    <source>
        <dbReference type="Proteomes" id="UP000295511"/>
    </source>
</evidence>
<dbReference type="RefSeq" id="WP_133206293.1">
    <property type="nucleotide sequence ID" value="NZ_SMRU01000032.1"/>
</dbReference>
<proteinExistence type="predicted"/>
<gene>
    <name evidence="1" type="ORF">E1809_21485</name>
</gene>
<reference evidence="1 2" key="1">
    <citation type="submission" date="2019-03" db="EMBL/GenBank/DDBJ databases">
        <title>Whole genome sequence of Arthrobacter sp JH1-1.</title>
        <authorList>
            <person name="Trinh H.N."/>
        </authorList>
    </citation>
    <scope>NUCLEOTIDE SEQUENCE [LARGE SCALE GENOMIC DNA]</scope>
    <source>
        <strain evidence="1 2">JH1-1</strain>
    </source>
</reference>
<dbReference type="EMBL" id="SMRU01000032">
    <property type="protein sequence ID" value="TDF91186.1"/>
    <property type="molecule type" value="Genomic_DNA"/>
</dbReference>
<keyword evidence="2" id="KW-1185">Reference proteome</keyword>
<sequence>MFKLPAVSGFKAAPNTRRVPNDASGHPIWHQGIDIDSYIATPWAGLNYRHESLLHVRHESLEGATGTGLTSSIPEEIKAILAMTICLRRRAGAKLGRRKSNRDFDLTRKLRANDPYWWILIGGIHVPGFGTHEPQSEQQATSASPAKQQRWIHRLFDN</sequence>
<organism evidence="1 2">
    <name type="scientific">Arthrobacter terricola</name>
    <dbReference type="NCBI Taxonomy" id="2547396"/>
    <lineage>
        <taxon>Bacteria</taxon>
        <taxon>Bacillati</taxon>
        <taxon>Actinomycetota</taxon>
        <taxon>Actinomycetes</taxon>
        <taxon>Micrococcales</taxon>
        <taxon>Micrococcaceae</taxon>
        <taxon>Arthrobacter</taxon>
    </lineage>
</organism>
<dbReference type="AlphaFoldDB" id="A0A4R5K8B1"/>
<evidence type="ECO:0000313" key="1">
    <source>
        <dbReference type="EMBL" id="TDF91186.1"/>
    </source>
</evidence>
<accession>A0A4R5K8B1</accession>
<protein>
    <submittedName>
        <fullName evidence="1">Uncharacterized protein</fullName>
    </submittedName>
</protein>
<comment type="caution">
    <text evidence="1">The sequence shown here is derived from an EMBL/GenBank/DDBJ whole genome shotgun (WGS) entry which is preliminary data.</text>
</comment>
<name>A0A4R5K8B1_9MICC</name>
<dbReference type="OrthoDB" id="9429711at2"/>
<dbReference type="Proteomes" id="UP000295511">
    <property type="component" value="Unassembled WGS sequence"/>
</dbReference>